<dbReference type="InterPro" id="IPR036390">
    <property type="entry name" value="WH_DNA-bd_sf"/>
</dbReference>
<dbReference type="PROSITE" id="PS50995">
    <property type="entry name" value="HTH_MARR_2"/>
    <property type="match status" value="1"/>
</dbReference>
<dbReference type="GO" id="GO:0003677">
    <property type="term" value="F:DNA binding"/>
    <property type="evidence" value="ECO:0007669"/>
    <property type="project" value="UniProtKB-KW"/>
</dbReference>
<dbReference type="Pfam" id="PF12802">
    <property type="entry name" value="MarR_2"/>
    <property type="match status" value="1"/>
</dbReference>
<keyword evidence="5" id="KW-1185">Reference proteome</keyword>
<dbReference type="SMART" id="SM00347">
    <property type="entry name" value="HTH_MARR"/>
    <property type="match status" value="1"/>
</dbReference>
<gene>
    <name evidence="2" type="ORF">GCM10009769_16280</name>
    <name evidence="3" type="ORF">JOE58_002908</name>
</gene>
<dbReference type="EMBL" id="BMOI01000006">
    <property type="protein sequence ID" value="GGK98800.1"/>
    <property type="molecule type" value="Genomic_DNA"/>
</dbReference>
<dbReference type="RefSeq" id="WP_022902845.1">
    <property type="nucleotide sequence ID" value="NZ_BMOI01000006.1"/>
</dbReference>
<evidence type="ECO:0000313" key="2">
    <source>
        <dbReference type="EMBL" id="GGK98800.1"/>
    </source>
</evidence>
<evidence type="ECO:0000259" key="1">
    <source>
        <dbReference type="PROSITE" id="PS50995"/>
    </source>
</evidence>
<dbReference type="Gene3D" id="1.10.287.100">
    <property type="match status" value="1"/>
</dbReference>
<dbReference type="SUPFAM" id="SSF46785">
    <property type="entry name" value="Winged helix' DNA-binding domain"/>
    <property type="match status" value="1"/>
</dbReference>
<dbReference type="InterPro" id="IPR052526">
    <property type="entry name" value="HTH-type_Bedaq_tolerance"/>
</dbReference>
<organism evidence="2 4">
    <name type="scientific">Curtobacterium luteum</name>
    <dbReference type="NCBI Taxonomy" id="33881"/>
    <lineage>
        <taxon>Bacteria</taxon>
        <taxon>Bacillati</taxon>
        <taxon>Actinomycetota</taxon>
        <taxon>Actinomycetes</taxon>
        <taxon>Micrococcales</taxon>
        <taxon>Microbacteriaceae</taxon>
        <taxon>Curtobacterium</taxon>
    </lineage>
</organism>
<protein>
    <submittedName>
        <fullName evidence="2 3">MarR family transcriptional regulator</fullName>
    </submittedName>
</protein>
<reference evidence="2" key="2">
    <citation type="submission" date="2020-09" db="EMBL/GenBank/DDBJ databases">
        <authorList>
            <person name="Sun Q."/>
            <person name="Ohkuma M."/>
        </authorList>
    </citation>
    <scope>NUCLEOTIDE SEQUENCE</scope>
    <source>
        <strain evidence="2">JCM 1480</strain>
    </source>
</reference>
<evidence type="ECO:0000313" key="4">
    <source>
        <dbReference type="Proteomes" id="UP000648535"/>
    </source>
</evidence>
<evidence type="ECO:0000313" key="3">
    <source>
        <dbReference type="EMBL" id="MBM7803657.1"/>
    </source>
</evidence>
<dbReference type="EMBL" id="JAFBCG010000001">
    <property type="protein sequence ID" value="MBM7803657.1"/>
    <property type="molecule type" value="Genomic_DNA"/>
</dbReference>
<accession>A0A8H9GBM1</accession>
<feature type="domain" description="HTH marR-type" evidence="1">
    <location>
        <begin position="1"/>
        <end position="139"/>
    </location>
</feature>
<dbReference type="Gene3D" id="1.10.10.10">
    <property type="entry name" value="Winged helix-like DNA-binding domain superfamily/Winged helix DNA-binding domain"/>
    <property type="match status" value="1"/>
</dbReference>
<dbReference type="InterPro" id="IPR000835">
    <property type="entry name" value="HTH_MarR-typ"/>
</dbReference>
<comment type="caution">
    <text evidence="2">The sequence shown here is derived from an EMBL/GenBank/DDBJ whole genome shotgun (WGS) entry which is preliminary data.</text>
</comment>
<name>A0A8H9GBM1_9MICO</name>
<dbReference type="PANTHER" id="PTHR39515">
    <property type="entry name" value="CONSERVED PROTEIN"/>
    <property type="match status" value="1"/>
</dbReference>
<keyword evidence="3" id="KW-0238">DNA-binding</keyword>
<sequence>MTEPADDLADALRESVGRLVRATRGHADSLPPAHSATLGLLDREGPRTIAALARRRGVKHQGQSRTVAELTARGMVERETSGDDRRVSVIRITTAGEAAIREDRRARADWLASAIDSELDDDDRALLERVPALLHRLADHG</sequence>
<dbReference type="Proteomes" id="UP000648535">
    <property type="component" value="Unassembled WGS sequence"/>
</dbReference>
<reference evidence="2" key="1">
    <citation type="journal article" date="2014" name="Int. J. Syst. Evol. Microbiol.">
        <title>Complete genome sequence of Corynebacterium casei LMG S-19264T (=DSM 44701T), isolated from a smear-ripened cheese.</title>
        <authorList>
            <consortium name="US DOE Joint Genome Institute (JGI-PGF)"/>
            <person name="Walter F."/>
            <person name="Albersmeier A."/>
            <person name="Kalinowski J."/>
            <person name="Ruckert C."/>
        </authorList>
    </citation>
    <scope>NUCLEOTIDE SEQUENCE</scope>
    <source>
        <strain evidence="2">JCM 1480</strain>
    </source>
</reference>
<dbReference type="AlphaFoldDB" id="A0A8H9GBM1"/>
<evidence type="ECO:0000313" key="5">
    <source>
        <dbReference type="Proteomes" id="UP000746584"/>
    </source>
</evidence>
<proteinExistence type="predicted"/>
<dbReference type="GO" id="GO:0003700">
    <property type="term" value="F:DNA-binding transcription factor activity"/>
    <property type="evidence" value="ECO:0007669"/>
    <property type="project" value="InterPro"/>
</dbReference>
<dbReference type="PANTHER" id="PTHR39515:SF2">
    <property type="entry name" value="HTH-TYPE TRANSCRIPTIONAL REGULATOR RV0880"/>
    <property type="match status" value="1"/>
</dbReference>
<reference evidence="3 5" key="3">
    <citation type="submission" date="2021-01" db="EMBL/GenBank/DDBJ databases">
        <title>Sequencing the genomes of 1000 actinobacteria strains.</title>
        <authorList>
            <person name="Klenk H.-P."/>
        </authorList>
    </citation>
    <scope>NUCLEOTIDE SEQUENCE [LARGE SCALE GENOMIC DNA]</scope>
    <source>
        <strain evidence="3 5">DSM 20542</strain>
    </source>
</reference>
<dbReference type="Proteomes" id="UP000746584">
    <property type="component" value="Unassembled WGS sequence"/>
</dbReference>
<dbReference type="InterPro" id="IPR036388">
    <property type="entry name" value="WH-like_DNA-bd_sf"/>
</dbReference>